<dbReference type="InterPro" id="IPR057480">
    <property type="entry name" value="MAP1A/B/S-like_MBL"/>
</dbReference>
<dbReference type="Bgee" id="ENSELUG00000000124">
    <property type="expression patterns" value="Expressed in camera-type eye and 8 other cell types or tissues"/>
</dbReference>
<feature type="compositionally biased region" description="Polar residues" evidence="1">
    <location>
        <begin position="1354"/>
        <end position="1374"/>
    </location>
</feature>
<dbReference type="GO" id="GO:0016358">
    <property type="term" value="P:dendrite development"/>
    <property type="evidence" value="ECO:0007669"/>
    <property type="project" value="TreeGrafter"/>
</dbReference>
<dbReference type="GO" id="GO:0005874">
    <property type="term" value="C:microtubule"/>
    <property type="evidence" value="ECO:0007669"/>
    <property type="project" value="InterPro"/>
</dbReference>
<evidence type="ECO:0000313" key="5">
    <source>
        <dbReference type="Proteomes" id="UP000265140"/>
    </source>
</evidence>
<dbReference type="GO" id="GO:0005829">
    <property type="term" value="C:cytosol"/>
    <property type="evidence" value="ECO:0007669"/>
    <property type="project" value="TreeGrafter"/>
</dbReference>
<dbReference type="PANTHER" id="PTHR13843:SF5">
    <property type="entry name" value="MICROTUBULE-ASSOCIATED PROTEIN 1B"/>
    <property type="match status" value="1"/>
</dbReference>
<dbReference type="InterPro" id="IPR026074">
    <property type="entry name" value="MAP1"/>
</dbReference>
<dbReference type="GO" id="GO:0045202">
    <property type="term" value="C:synapse"/>
    <property type="evidence" value="ECO:0007669"/>
    <property type="project" value="TreeGrafter"/>
</dbReference>
<feature type="compositionally biased region" description="Polar residues" evidence="1">
    <location>
        <begin position="546"/>
        <end position="555"/>
    </location>
</feature>
<dbReference type="GO" id="GO:0030425">
    <property type="term" value="C:dendrite"/>
    <property type="evidence" value="ECO:0007669"/>
    <property type="project" value="TreeGrafter"/>
</dbReference>
<dbReference type="GO" id="GO:0031114">
    <property type="term" value="P:regulation of microtubule depolymerization"/>
    <property type="evidence" value="ECO:0007669"/>
    <property type="project" value="Ensembl"/>
</dbReference>
<dbReference type="Proteomes" id="UP000265140">
    <property type="component" value="Chromosome 14"/>
</dbReference>
<feature type="compositionally biased region" description="Polar residues" evidence="1">
    <location>
        <begin position="1820"/>
        <end position="1842"/>
    </location>
</feature>
<sequence length="1966" mass="215656">MATLVGSAEIETLCSSSNIMASPTSASLSHRFVDDTFYLLVVIGEMVTEDHLKCAIADIEKGIRSWDTNLIDCNLDQELKLFVSRHSARFSADIRGQRILHHKSSVLETVVLINPSDEAVSTEVRQMISDTARHKLLVLSGQCFENTGELILQSGSFSFFNFIDIFTDQEIGELLSTIHPANKANLTLYCPEHGDWKNSNLDKHNLQDFINIKLNSPLILPEMEGLSEFTEYLSESVEIPSPFDMLEPPTSGGFLKLSKPCCYIFPGGRGDSALFAVNGFNMLINGGSDRKSCFWKLVRHLDRVDSILLTHIGDDNLPGINSMLQRKMAELDEEQSQGSQATGDWVKNLISPDIGVVFLNIPENLESPAEPNFRMRRNIEEVAQTLHYLSKLNLKPEPLGRPIGNTIEPIILFQKMGVGKLEMYVLNPSKNSKAMQNFMKQWTGSEKDKDTVLLPNGKESELPISYMTSISSLIVWHPSNPSEKIVRVLFPGNATQYHILEGLEKLKHLDFLKQPVITQNELSSNLAPALKQAKLKHKTDSKESLKSVTRPSPTKSFKKESKDETPEKAKTDSELTQEKTQKFEKKDKPLVKKEKVKAPEKEVKAKPEPTPETPDKKKTEIKAKTLKEKIIKKDPRKSVEKKNDEKDVKKEVLKKDEKQTFKKEETPKKEQKQETPKKEQRVKKEEVKKDIIKKDKDFRRDSPMRTRKEENKEQKKEDLKKDIKKTTKDIKKTASVEVKKPAPKPKPLKKEDAAKKDFGSPSKSKGKPKVTKKDHKTIDAKSAAAVADVDTAGVVATATCAAEVLETERAMMSSPEDLTKDFEELKEEEIVQEEEPVLIHREDLHSKESPEAAESLDEGITTTEHEEEGGESPEEHEHKGKLSGSGSEKFEDEGTGLDYEEKGETEEVQEPMTKEVAKHKHVEGSEDEDSDNGGMGADQYGRDHNRNERELQKLGLSVTPSPKTSEHLSPAASIHDETLPAGSDDEAASDDENRDEAYTATSGHTQSTIEISSVPTPMDEMSTPRDIMSDETTNDETEDSPSQDFARFGGTMLGDFERKRLSPLHDGPESDHSKSGATEGRDYHVSASTISPPSSLEEDKEEGFKSEHFGLDSERLRSEFTTSSPLIRSPSAPKGTFDLYPSGFAAPIELCTTLSVSPKAAAGSSTTPDDKTLEGTTSPHSSGHTPYFQSPVDEKVGSIPPANDQGPVIVEVTSDKEDSNRVSPMDDPIPDHSSPVEKVLSPIKSPSPLGGEKSFFDLDHMTTIPSIHDEKKTGASESNTISSTNPFIGFKEESKMSISEGTTSDKSGSPVDEAIAEDTFSHIASASTASLATSSFPEPTTDDVSPALHAEAGSPQSTEVEDSLSVSVVQTPTPFQEAEVSPKGDSPRPMSISPDISPKTAKSRTPVQEPKSPEHSTMSFGQESPDHSLVLDFSKQSPEHPSAGSQRATENGPTEVDYSPSEGNDLRPAEQCRPTEEEPMFFKDNDSGRATSVSPSEASQSTPSTTTPCQMREMSPGLAQQMEKSPATPKGSSPNSSSNSCFTQKTDISLAVETNPFKCEGDSKSPVSPKVPSPSYLPLSSNLSDYQQFAGGSRDPDISKKSPSPGSRNSVDLCLVTSCEYRHPKTELSPSFINPSPLEYFMNEENPLDEEKPLAKSGGGPPPPCGKPHTRQCEETPPTSISESAPSQTDSDVPPGTEECPSITADANIDSEDDSETLPTDRTLTYRHADPAPLAPRDCAPSPAHPDVTMVDPEADMLPADDNNQTKDSKVEEAEKVKKKKLAKTKSSSPVKKTGLSKVKDSKVTASPKRSAVEGKDAKNATNTSASRGVKSATSGSGNGKTTAPMPIPNCPPMYMDLVYVPNHCSAKNVDAEFFKRVRSTYYVVSGNDQTAQEPSQVVLDSLLEGKATWGNNMQVTLIPTHDSEVMREWYQETHEKQQDLNIMVLASSSTVVMQDESFPACKIEL</sequence>
<reference evidence="4" key="2">
    <citation type="submission" date="2020-02" db="EMBL/GenBank/DDBJ databases">
        <title>Esox lucius (northern pike) genome, fEsoLuc1, primary haplotype.</title>
        <authorList>
            <person name="Myers G."/>
            <person name="Karagic N."/>
            <person name="Meyer A."/>
            <person name="Pippel M."/>
            <person name="Reichard M."/>
            <person name="Winkler S."/>
            <person name="Tracey A."/>
            <person name="Sims Y."/>
            <person name="Howe K."/>
            <person name="Rhie A."/>
            <person name="Formenti G."/>
            <person name="Durbin R."/>
            <person name="Fedrigo O."/>
            <person name="Jarvis E.D."/>
        </authorList>
    </citation>
    <scope>NUCLEOTIDE SEQUENCE [LARGE SCALE GENOMIC DNA]</scope>
</reference>
<evidence type="ECO:0008006" key="6">
    <source>
        <dbReference type="Google" id="ProtNLM"/>
    </source>
</evidence>
<dbReference type="Ensembl" id="ENSELUT00000016061.3">
    <property type="protein sequence ID" value="ENSELUP00000002231.1"/>
    <property type="gene ID" value="ENSELUG00000000124.3"/>
</dbReference>
<name>A0A3P8XC83_ESOLU</name>
<feature type="compositionally biased region" description="Basic and acidic residues" evidence="1">
    <location>
        <begin position="557"/>
        <end position="740"/>
    </location>
</feature>
<feature type="compositionally biased region" description="Low complexity" evidence="1">
    <location>
        <begin position="1564"/>
        <end position="1586"/>
    </location>
</feature>
<feature type="compositionally biased region" description="Polar residues" evidence="1">
    <location>
        <begin position="1601"/>
        <end position="1610"/>
    </location>
</feature>
<dbReference type="InterPro" id="IPR056617">
    <property type="entry name" value="MAP1B/S_N"/>
</dbReference>
<feature type="compositionally biased region" description="Polar residues" evidence="1">
    <location>
        <begin position="1443"/>
        <end position="1452"/>
    </location>
</feature>
<evidence type="ECO:0000313" key="4">
    <source>
        <dbReference type="Ensembl" id="ENSELUP00000002231.1"/>
    </source>
</evidence>
<accession>A0A3P8XC83</accession>
<feature type="compositionally biased region" description="Basic residues" evidence="1">
    <location>
        <begin position="764"/>
        <end position="775"/>
    </location>
</feature>
<feature type="compositionally biased region" description="Polar residues" evidence="1">
    <location>
        <begin position="1296"/>
        <end position="1307"/>
    </location>
</feature>
<dbReference type="GO" id="GO:0005875">
    <property type="term" value="C:microtubule associated complex"/>
    <property type="evidence" value="ECO:0007669"/>
    <property type="project" value="TreeGrafter"/>
</dbReference>
<proteinExistence type="predicted"/>
<dbReference type="KEGG" id="els:105015249"/>
<feature type="compositionally biased region" description="Polar residues" evidence="1">
    <location>
        <begin position="999"/>
        <end position="1015"/>
    </location>
</feature>
<dbReference type="Pfam" id="PF23415">
    <property type="entry name" value="MAPB1_N"/>
    <property type="match status" value="1"/>
</dbReference>
<feature type="compositionally biased region" description="Basic and acidic residues" evidence="1">
    <location>
        <begin position="1102"/>
        <end position="1118"/>
    </location>
</feature>
<feature type="compositionally biased region" description="Basic and acidic residues" evidence="1">
    <location>
        <begin position="837"/>
        <end position="850"/>
    </location>
</feature>
<evidence type="ECO:0000256" key="1">
    <source>
        <dbReference type="SAM" id="MobiDB-lite"/>
    </source>
</evidence>
<dbReference type="Pfam" id="PF25281">
    <property type="entry name" value="MBL_MAP1B"/>
    <property type="match status" value="1"/>
</dbReference>
<dbReference type="InParanoid" id="A0A3P8XC83"/>
<dbReference type="GO" id="GO:0007409">
    <property type="term" value="P:axonogenesis"/>
    <property type="evidence" value="ECO:0007669"/>
    <property type="project" value="TreeGrafter"/>
</dbReference>
<feature type="compositionally biased region" description="Basic and acidic residues" evidence="1">
    <location>
        <begin position="1464"/>
        <end position="1487"/>
    </location>
</feature>
<feature type="compositionally biased region" description="Basic and acidic residues" evidence="1">
    <location>
        <begin position="748"/>
        <end position="758"/>
    </location>
</feature>
<dbReference type="GO" id="GO:0003779">
    <property type="term" value="F:actin binding"/>
    <property type="evidence" value="ECO:0007669"/>
    <property type="project" value="TreeGrafter"/>
</dbReference>
<reference evidence="4" key="3">
    <citation type="submission" date="2025-08" db="UniProtKB">
        <authorList>
            <consortium name="Ensembl"/>
        </authorList>
    </citation>
    <scope>IDENTIFICATION</scope>
</reference>
<dbReference type="STRING" id="8010.ENSELUP00000002231"/>
<dbReference type="GeneTree" id="ENSGT00940000155897"/>
<feature type="compositionally biased region" description="Polar residues" evidence="1">
    <location>
        <begin position="1275"/>
        <end position="1286"/>
    </location>
</feature>
<feature type="compositionally biased region" description="Acidic residues" evidence="1">
    <location>
        <begin position="983"/>
        <end position="994"/>
    </location>
</feature>
<protein>
    <recommendedName>
        <fullName evidence="6">Microtubule-associated protein 1B</fullName>
    </recommendedName>
</protein>
<feature type="region of interest" description="Disordered" evidence="1">
    <location>
        <begin position="1158"/>
        <end position="1610"/>
    </location>
</feature>
<dbReference type="RefSeq" id="XP_010876562.1">
    <property type="nucleotide sequence ID" value="XM_010878260.3"/>
</dbReference>
<dbReference type="GeneID" id="105015249"/>
<dbReference type="GO" id="GO:0001840">
    <property type="term" value="P:neural plate development"/>
    <property type="evidence" value="ECO:0007669"/>
    <property type="project" value="Ensembl"/>
</dbReference>
<feature type="region of interest" description="Disordered" evidence="1">
    <location>
        <begin position="534"/>
        <end position="782"/>
    </location>
</feature>
<organism evidence="4 5">
    <name type="scientific">Esox lucius</name>
    <name type="common">Northern pike</name>
    <dbReference type="NCBI Taxonomy" id="8010"/>
    <lineage>
        <taxon>Eukaryota</taxon>
        <taxon>Metazoa</taxon>
        <taxon>Chordata</taxon>
        <taxon>Craniata</taxon>
        <taxon>Vertebrata</taxon>
        <taxon>Euteleostomi</taxon>
        <taxon>Actinopterygii</taxon>
        <taxon>Neopterygii</taxon>
        <taxon>Teleostei</taxon>
        <taxon>Protacanthopterygii</taxon>
        <taxon>Esociformes</taxon>
        <taxon>Esocidae</taxon>
        <taxon>Esox</taxon>
    </lineage>
</organism>
<dbReference type="CTD" id="4131"/>
<feature type="compositionally biased region" description="Basic and acidic residues" evidence="1">
    <location>
        <begin position="940"/>
        <end position="952"/>
    </location>
</feature>
<feature type="compositionally biased region" description="Basic and acidic residues" evidence="1">
    <location>
        <begin position="1764"/>
        <end position="1776"/>
    </location>
</feature>
<feature type="compositionally biased region" description="Polar residues" evidence="1">
    <location>
        <begin position="1174"/>
        <end position="1188"/>
    </location>
</feature>
<feature type="domain" description="Microtubule-associated protein 1A/B/S-like MBL-like" evidence="3">
    <location>
        <begin position="240"/>
        <end position="523"/>
    </location>
</feature>
<dbReference type="GO" id="GO:0008017">
    <property type="term" value="F:microtubule binding"/>
    <property type="evidence" value="ECO:0007669"/>
    <property type="project" value="InterPro"/>
</dbReference>
<feature type="compositionally biased region" description="Acidic residues" evidence="1">
    <location>
        <begin position="1032"/>
        <end position="1041"/>
    </location>
</feature>
<feature type="domain" description="Microtubule-associated protein 1B/S N-terminal" evidence="2">
    <location>
        <begin position="39"/>
        <end position="235"/>
    </location>
</feature>
<evidence type="ECO:0000259" key="3">
    <source>
        <dbReference type="Pfam" id="PF25281"/>
    </source>
</evidence>
<reference evidence="5" key="1">
    <citation type="journal article" date="2014" name="PLoS ONE">
        <title>The genome and linkage map of the northern pike (Esox lucius): conserved synteny revealed between the salmonid sister group and the Neoteleostei.</title>
        <authorList>
            <person name="Rondeau E.B."/>
            <person name="Minkley D.R."/>
            <person name="Leong J.S."/>
            <person name="Messmer A.M."/>
            <person name="Jantzen J.R."/>
            <person name="von Schalburg K.R."/>
            <person name="Lemon C."/>
            <person name="Bird N.H."/>
            <person name="Koop B.F."/>
        </authorList>
    </citation>
    <scope>NUCLEOTIDE SEQUENCE</scope>
</reference>
<feature type="region of interest" description="Disordered" evidence="1">
    <location>
        <begin position="829"/>
        <end position="1133"/>
    </location>
</feature>
<dbReference type="GO" id="GO:0000226">
    <property type="term" value="P:microtubule cytoskeleton organization"/>
    <property type="evidence" value="ECO:0007669"/>
    <property type="project" value="Ensembl"/>
</dbReference>
<reference evidence="4" key="4">
    <citation type="submission" date="2025-09" db="UniProtKB">
        <authorList>
            <consortium name="Ensembl"/>
        </authorList>
    </citation>
    <scope>IDENTIFICATION</scope>
</reference>
<keyword evidence="5" id="KW-1185">Reference proteome</keyword>
<dbReference type="OMA" id="HDHRSPE"/>
<dbReference type="PANTHER" id="PTHR13843">
    <property type="entry name" value="MICROTUBULE-ASSOCIATED PROTEIN"/>
    <property type="match status" value="1"/>
</dbReference>
<feature type="compositionally biased region" description="Basic and acidic residues" evidence="1">
    <location>
        <begin position="1066"/>
        <end position="1084"/>
    </location>
</feature>
<gene>
    <name evidence="4" type="primary">MAP1B</name>
</gene>
<evidence type="ECO:0000259" key="2">
    <source>
        <dbReference type="Pfam" id="PF23415"/>
    </source>
</evidence>
<dbReference type="GO" id="GO:0043025">
    <property type="term" value="C:neuronal cell body"/>
    <property type="evidence" value="ECO:0007669"/>
    <property type="project" value="TreeGrafter"/>
</dbReference>
<dbReference type="OrthoDB" id="5371837at2759"/>
<feature type="compositionally biased region" description="Polar residues" evidence="1">
    <location>
        <begin position="1677"/>
        <end position="1691"/>
    </location>
</feature>
<feature type="region of interest" description="Disordered" evidence="1">
    <location>
        <begin position="1625"/>
        <end position="1845"/>
    </location>
</feature>
<dbReference type="GO" id="GO:0021915">
    <property type="term" value="P:neural tube development"/>
    <property type="evidence" value="ECO:0007669"/>
    <property type="project" value="Ensembl"/>
</dbReference>
<feature type="compositionally biased region" description="Low complexity" evidence="1">
    <location>
        <begin position="1491"/>
        <end position="1508"/>
    </location>
</feature>
<feature type="compositionally biased region" description="Low complexity" evidence="1">
    <location>
        <begin position="1324"/>
        <end position="1335"/>
    </location>
</feature>
<dbReference type="FunCoup" id="A0A3P8XC83">
    <property type="interactions" value="397"/>
</dbReference>